<proteinExistence type="predicted"/>
<evidence type="ECO:0000313" key="3">
    <source>
        <dbReference type="Proteomes" id="UP000017246"/>
    </source>
</evidence>
<reference evidence="2" key="2">
    <citation type="submission" date="2015-11" db="EMBL/GenBank/DDBJ databases">
        <authorList>
            <person name="Zhang Y."/>
            <person name="Guo Z."/>
        </authorList>
    </citation>
    <scope>NUCLEOTIDE SEQUENCE</scope>
</reference>
<accession>A0A068Y107</accession>
<feature type="region of interest" description="Disordered" evidence="1">
    <location>
        <begin position="1"/>
        <end position="38"/>
    </location>
</feature>
<dbReference type="EMBL" id="LN902845">
    <property type="protein sequence ID" value="CDS36084.2"/>
    <property type="molecule type" value="Genomic_DNA"/>
</dbReference>
<dbReference type="AlphaFoldDB" id="A0A068Y107"/>
<dbReference type="Proteomes" id="UP000017246">
    <property type="component" value="Unassembled WGS sequence"/>
</dbReference>
<protein>
    <submittedName>
        <fullName evidence="2">Expressed protein</fullName>
    </submittedName>
</protein>
<feature type="compositionally biased region" description="Basic residues" evidence="1">
    <location>
        <begin position="1"/>
        <end position="12"/>
    </location>
</feature>
<gene>
    <name evidence="2" type="ORF">EmuJ_000279000</name>
</gene>
<organism evidence="2 3">
    <name type="scientific">Echinococcus multilocularis</name>
    <name type="common">Fox tapeworm</name>
    <dbReference type="NCBI Taxonomy" id="6211"/>
    <lineage>
        <taxon>Eukaryota</taxon>
        <taxon>Metazoa</taxon>
        <taxon>Spiralia</taxon>
        <taxon>Lophotrochozoa</taxon>
        <taxon>Platyhelminthes</taxon>
        <taxon>Cestoda</taxon>
        <taxon>Eucestoda</taxon>
        <taxon>Cyclophyllidea</taxon>
        <taxon>Taeniidae</taxon>
        <taxon>Echinococcus</taxon>
    </lineage>
</organism>
<name>A0A068Y107_ECHMU</name>
<reference evidence="2" key="1">
    <citation type="journal article" date="2013" name="Nature">
        <title>The genomes of four tapeworm species reveal adaptations to parasitism.</title>
        <authorList>
            <person name="Tsai I.J."/>
            <person name="Zarowiecki M."/>
            <person name="Holroyd N."/>
            <person name="Garciarrubio A."/>
            <person name="Sanchez-Flores A."/>
            <person name="Brooks K.L."/>
            <person name="Tracey A."/>
            <person name="Bobes R.J."/>
            <person name="Fragoso G."/>
            <person name="Sciutto E."/>
            <person name="Aslett M."/>
            <person name="Beasley H."/>
            <person name="Bennett H.M."/>
            <person name="Cai J."/>
            <person name="Camicia F."/>
            <person name="Clark R."/>
            <person name="Cucher M."/>
            <person name="De Silva N."/>
            <person name="Day T.A."/>
            <person name="Deplazes P."/>
            <person name="Estrada K."/>
            <person name="Fernandez C."/>
            <person name="Holland P.W."/>
            <person name="Hou J."/>
            <person name="Hu S."/>
            <person name="Huckvale T."/>
            <person name="Hung S.S."/>
            <person name="Kamenetzky L."/>
            <person name="Keane J.A."/>
            <person name="Kiss F."/>
            <person name="Koziol U."/>
            <person name="Lambert O."/>
            <person name="Liu K."/>
            <person name="Luo X."/>
            <person name="Luo Y."/>
            <person name="Macchiaroli N."/>
            <person name="Nichol S."/>
            <person name="Paps J."/>
            <person name="Parkinson J."/>
            <person name="Pouchkina-Stantcheva N."/>
            <person name="Riddiford N."/>
            <person name="Rosenzvit M."/>
            <person name="Salinas G."/>
            <person name="Wasmuth J.D."/>
            <person name="Zamanian M."/>
            <person name="Zheng Y."/>
            <person name="Cai X."/>
            <person name="Soberon X."/>
            <person name="Olson P.D."/>
            <person name="Laclette J.P."/>
            <person name="Brehm K."/>
            <person name="Berriman M."/>
            <person name="Garciarrubio A."/>
            <person name="Bobes R.J."/>
            <person name="Fragoso G."/>
            <person name="Sanchez-Flores A."/>
            <person name="Estrada K."/>
            <person name="Cevallos M.A."/>
            <person name="Morett E."/>
            <person name="Gonzalez V."/>
            <person name="Portillo T."/>
            <person name="Ochoa-Leyva A."/>
            <person name="Jose M.V."/>
            <person name="Sciutto E."/>
            <person name="Landa A."/>
            <person name="Jimenez L."/>
            <person name="Valdes V."/>
            <person name="Carrero J.C."/>
            <person name="Larralde C."/>
            <person name="Morales-Montor J."/>
            <person name="Limon-Lason J."/>
            <person name="Soberon X."/>
            <person name="Laclette J.P."/>
        </authorList>
    </citation>
    <scope>NUCLEOTIDE SEQUENCE [LARGE SCALE GENOMIC DNA]</scope>
</reference>
<evidence type="ECO:0000313" key="2">
    <source>
        <dbReference type="EMBL" id="CDS36084.2"/>
    </source>
</evidence>
<keyword evidence="3" id="KW-1185">Reference proteome</keyword>
<sequence>MSTSIHRHRQPRGRGFTAKYNQSKRAKASQILYDSTVS</sequence>
<evidence type="ECO:0000256" key="1">
    <source>
        <dbReference type="SAM" id="MobiDB-lite"/>
    </source>
</evidence>